<proteinExistence type="predicted"/>
<dbReference type="EMBL" id="MK500337">
    <property type="protein sequence ID" value="QBK86842.1"/>
    <property type="molecule type" value="Genomic_DNA"/>
</dbReference>
<dbReference type="SUPFAM" id="SSF51126">
    <property type="entry name" value="Pectin lyase-like"/>
    <property type="match status" value="1"/>
</dbReference>
<protein>
    <submittedName>
        <fullName evidence="1">Uncharacterized protein</fullName>
    </submittedName>
</protein>
<dbReference type="InterPro" id="IPR011050">
    <property type="entry name" value="Pectin_lyase_fold/virulence"/>
</dbReference>
<gene>
    <name evidence="1" type="ORF">LCMAC103_01800</name>
</gene>
<organism evidence="1">
    <name type="scientific">Marseillevirus LCMAC103</name>
    <dbReference type="NCBI Taxonomy" id="2506604"/>
    <lineage>
        <taxon>Viruses</taxon>
        <taxon>Varidnaviria</taxon>
        <taxon>Bamfordvirae</taxon>
        <taxon>Nucleocytoviricota</taxon>
        <taxon>Megaviricetes</taxon>
        <taxon>Pimascovirales</taxon>
        <taxon>Pimascovirales incertae sedis</taxon>
        <taxon>Marseilleviridae</taxon>
    </lineage>
</organism>
<accession>A0A481YUI4</accession>
<reference evidence="1" key="1">
    <citation type="journal article" date="2019" name="MBio">
        <title>Virus Genomes from Deep Sea Sediments Expand the Ocean Megavirome and Support Independent Origins of Viral Gigantism.</title>
        <authorList>
            <person name="Backstrom D."/>
            <person name="Yutin N."/>
            <person name="Jorgensen S.L."/>
            <person name="Dharamshi J."/>
            <person name="Homa F."/>
            <person name="Zaremba-Niedwiedzka K."/>
            <person name="Spang A."/>
            <person name="Wolf Y.I."/>
            <person name="Koonin E.V."/>
            <person name="Ettema T.J."/>
        </authorList>
    </citation>
    <scope>NUCLEOTIDE SEQUENCE</scope>
</reference>
<name>A0A481YUI4_9VIRU</name>
<dbReference type="InterPro" id="IPR023366">
    <property type="entry name" value="ATP_synth_asu-like_sf"/>
</dbReference>
<evidence type="ECO:0000313" key="1">
    <source>
        <dbReference type="EMBL" id="QBK86842.1"/>
    </source>
</evidence>
<dbReference type="Gene3D" id="2.40.30.20">
    <property type="match status" value="1"/>
</dbReference>
<sequence length="578" mass="60817">MQVARDLEVHTLVARTAARIPDKKLALEPVRPPGSLMYDVDNRLVYVSDGLAWRTVSGYGALETIASVGDFPAAVAGVHTLAADTVYLIDGLVDIGTNRLVMGAGTVIAGRNRDADILRSATTGALITATSNMTVDNITITCTGVGSEVFNCVFSAPSPTQGDRYEIRNCYFFQCQSMGFLDGGLVGRYTSNHRNDSENGLELRGASGSTHFFYHLNVNHGNNAGIDLLIATGTFTIIDISGCHFHPVFGATALDIADTITIGDGIVTSNSFRSFGGAFLAVGAGKVSNATAGWVFQGNGGTVADSDHFAEMTATDHPNTTFVDFNHLTNTALPDDAANLPLPVMCIAPGAWTAGNNMRFTFSLVTNDEVSTGLAGPNPEEVPVPAGTANDNGRLTHNGESTRCYNVVWKGAGEVSSGGNRGYQFLLGHGNTTESVIASYADAGGGDVTVTTGTHGLSVGDMVFIRRSGSSAAWQFLGPHAVTAVPSTTTFEFTFRDPVAGGFPGGGLTGGEWVLCVDKSRTLIDLDNNDKRVFVVIANVILDPDDFVEPFVQYDSPNTGTAAHLRVTASHNVLTIND</sequence>